<evidence type="ECO:0000313" key="3">
    <source>
        <dbReference type="Proteomes" id="UP001177670"/>
    </source>
</evidence>
<protein>
    <submittedName>
        <fullName evidence="2">Uncharacterized protein</fullName>
    </submittedName>
</protein>
<feature type="region of interest" description="Disordered" evidence="1">
    <location>
        <begin position="53"/>
        <end position="88"/>
    </location>
</feature>
<dbReference type="AlphaFoldDB" id="A0AA40FVU6"/>
<dbReference type="EMBL" id="JAHYIQ010000015">
    <property type="protein sequence ID" value="KAK1126007.1"/>
    <property type="molecule type" value="Genomic_DNA"/>
</dbReference>
<comment type="caution">
    <text evidence="2">The sequence shown here is derived from an EMBL/GenBank/DDBJ whole genome shotgun (WGS) entry which is preliminary data.</text>
</comment>
<proteinExistence type="predicted"/>
<organism evidence="2 3">
    <name type="scientific">Melipona bicolor</name>
    <dbReference type="NCBI Taxonomy" id="60889"/>
    <lineage>
        <taxon>Eukaryota</taxon>
        <taxon>Metazoa</taxon>
        <taxon>Ecdysozoa</taxon>
        <taxon>Arthropoda</taxon>
        <taxon>Hexapoda</taxon>
        <taxon>Insecta</taxon>
        <taxon>Pterygota</taxon>
        <taxon>Neoptera</taxon>
        <taxon>Endopterygota</taxon>
        <taxon>Hymenoptera</taxon>
        <taxon>Apocrita</taxon>
        <taxon>Aculeata</taxon>
        <taxon>Apoidea</taxon>
        <taxon>Anthophila</taxon>
        <taxon>Apidae</taxon>
        <taxon>Melipona</taxon>
    </lineage>
</organism>
<feature type="compositionally biased region" description="Basic and acidic residues" evidence="1">
    <location>
        <begin position="59"/>
        <end position="81"/>
    </location>
</feature>
<evidence type="ECO:0000256" key="1">
    <source>
        <dbReference type="SAM" id="MobiDB-lite"/>
    </source>
</evidence>
<sequence length="124" mass="13741">MNIHGGHTFYGLNNVRTLQQIPAVSGGRTIVNITGGIFQPLIVGRSGVTWGTIRGIGPRTREPRANRRRTRDSSKVLESNRRPLGLSPKYHELDLQDKTASALMNPKLSNSNYTVARNYTELPS</sequence>
<dbReference type="Proteomes" id="UP001177670">
    <property type="component" value="Unassembled WGS sequence"/>
</dbReference>
<accession>A0AA40FVU6</accession>
<evidence type="ECO:0000313" key="2">
    <source>
        <dbReference type="EMBL" id="KAK1126007.1"/>
    </source>
</evidence>
<keyword evidence="3" id="KW-1185">Reference proteome</keyword>
<name>A0AA40FVU6_9HYME</name>
<gene>
    <name evidence="2" type="ORF">K0M31_005537</name>
</gene>
<reference evidence="2" key="1">
    <citation type="submission" date="2021-10" db="EMBL/GenBank/DDBJ databases">
        <title>Melipona bicolor Genome sequencing and assembly.</title>
        <authorList>
            <person name="Araujo N.S."/>
            <person name="Arias M.C."/>
        </authorList>
    </citation>
    <scope>NUCLEOTIDE SEQUENCE</scope>
    <source>
        <strain evidence="2">USP_2M_L1-L4_2017</strain>
        <tissue evidence="2">Whole body</tissue>
    </source>
</reference>